<comment type="caution">
    <text evidence="2">The sequence shown here is derived from an EMBL/GenBank/DDBJ whole genome shotgun (WGS) entry which is preliminary data.</text>
</comment>
<dbReference type="Proteomes" id="UP000215506">
    <property type="component" value="Unassembled WGS sequence"/>
</dbReference>
<reference evidence="2 3" key="1">
    <citation type="submission" date="2017-07" db="EMBL/GenBank/DDBJ databases">
        <title>First draft Genome Sequence of Nocardia cerradoensis isolated from human infection.</title>
        <authorList>
            <person name="Carrasco G."/>
        </authorList>
    </citation>
    <scope>NUCLEOTIDE SEQUENCE [LARGE SCALE GENOMIC DNA]</scope>
    <source>
        <strain evidence="2 3">CNM20130759</strain>
    </source>
</reference>
<sequence>MDLPERRNEDARKVARGADDDGPAYLHHTDGTWSLVGPDGWTMDPADLPTEPAETAAITAPSPETVDVEPVSVRDREIQ</sequence>
<evidence type="ECO:0000313" key="2">
    <source>
        <dbReference type="EMBL" id="OXR44377.1"/>
    </source>
</evidence>
<dbReference type="RefSeq" id="WP_143860005.1">
    <property type="nucleotide sequence ID" value="NZ_NGAF01000006.1"/>
</dbReference>
<organism evidence="2 3">
    <name type="scientific">Nocardia cerradoensis</name>
    <dbReference type="NCBI Taxonomy" id="85688"/>
    <lineage>
        <taxon>Bacteria</taxon>
        <taxon>Bacillati</taxon>
        <taxon>Actinomycetota</taxon>
        <taxon>Actinomycetes</taxon>
        <taxon>Mycobacteriales</taxon>
        <taxon>Nocardiaceae</taxon>
        <taxon>Nocardia</taxon>
    </lineage>
</organism>
<keyword evidence="3" id="KW-1185">Reference proteome</keyword>
<gene>
    <name evidence="2" type="ORF">B7C42_03166</name>
</gene>
<accession>A0A231H6I9</accession>
<proteinExistence type="predicted"/>
<name>A0A231H6I9_9NOCA</name>
<evidence type="ECO:0000313" key="3">
    <source>
        <dbReference type="Proteomes" id="UP000215506"/>
    </source>
</evidence>
<protein>
    <submittedName>
        <fullName evidence="2">Uncharacterized protein</fullName>
    </submittedName>
</protein>
<evidence type="ECO:0000256" key="1">
    <source>
        <dbReference type="SAM" id="MobiDB-lite"/>
    </source>
</evidence>
<dbReference type="AlphaFoldDB" id="A0A231H6I9"/>
<feature type="compositionally biased region" description="Basic and acidic residues" evidence="1">
    <location>
        <begin position="1"/>
        <end position="19"/>
    </location>
</feature>
<dbReference type="EMBL" id="NGAF01000006">
    <property type="protein sequence ID" value="OXR44377.1"/>
    <property type="molecule type" value="Genomic_DNA"/>
</dbReference>
<feature type="region of interest" description="Disordered" evidence="1">
    <location>
        <begin position="1"/>
        <end position="25"/>
    </location>
</feature>